<organism evidence="3 4">
    <name type="scientific">Colletotrichum salicis</name>
    <dbReference type="NCBI Taxonomy" id="1209931"/>
    <lineage>
        <taxon>Eukaryota</taxon>
        <taxon>Fungi</taxon>
        <taxon>Dikarya</taxon>
        <taxon>Ascomycota</taxon>
        <taxon>Pezizomycotina</taxon>
        <taxon>Sordariomycetes</taxon>
        <taxon>Hypocreomycetidae</taxon>
        <taxon>Glomerellales</taxon>
        <taxon>Glomerellaceae</taxon>
        <taxon>Colletotrichum</taxon>
        <taxon>Colletotrichum acutatum species complex</taxon>
    </lineage>
</organism>
<accession>A0A135V902</accession>
<protein>
    <submittedName>
        <fullName evidence="3">Uncharacterized protein</fullName>
    </submittedName>
</protein>
<feature type="region of interest" description="Disordered" evidence="2">
    <location>
        <begin position="438"/>
        <end position="526"/>
    </location>
</feature>
<reference evidence="3 4" key="1">
    <citation type="submission" date="2014-02" db="EMBL/GenBank/DDBJ databases">
        <title>The genome sequence of Colletotrichum salicis CBS 607.94.</title>
        <authorList>
            <person name="Baroncelli R."/>
            <person name="Thon M.R."/>
        </authorList>
    </citation>
    <scope>NUCLEOTIDE SEQUENCE [LARGE SCALE GENOMIC DNA]</scope>
    <source>
        <strain evidence="3 4">CBS 607.94</strain>
    </source>
</reference>
<proteinExistence type="predicted"/>
<comment type="caution">
    <text evidence="3">The sequence shown here is derived from an EMBL/GenBank/DDBJ whole genome shotgun (WGS) entry which is preliminary data.</text>
</comment>
<dbReference type="EMBL" id="JFFI01000149">
    <property type="protein sequence ID" value="KXH69176.1"/>
    <property type="molecule type" value="Genomic_DNA"/>
</dbReference>
<sequence length="526" mass="56327">MSSSYTIPYKATASAFVPGAAAHPSAPQDYAAMNMRTVRQPAVAEQPVAADTSRSNGPVAVDGAPRDAIPARFSSAVAAAAGGGIAIATLGGLQGVSGPASAGAANSSGQSGQVDEVVHTSTTTTTTTTPFGTDGCHEIEQQLQAIQAENSQLKAEKKQLRDNLDKMGDAINTAGLAFEENVRLRDDILRLNKALQRAATQNENLFRQVSDIQNVALVLNRDRDRLQIKNRLLRAELRHAIKTLLGLDSENLKLKGKFQDATMSVQILIDVLAAFYNKTIDNAPEILSTLSERVKKTVDHVYEDWKEEQYLQILDPYQAMQISPYDLVPGHTPVPSHGGIEFIPLGGDKELDGEEESQSMDDAQHDNNQNGNPGPATAMPAGQQQQQPVQQQPLPHIPNHNTAIPHANIYLPGQASIFRLVIDSPGQPSYEHRVLGVESPHTPTTGGPAPPSGGTINLSDNLYDPDTPTHTGITNTVNDHEDPQTPTNGGTTITNFDPENHEDPQTPQTPTPLRHHGVSVLGTPDA</sequence>
<dbReference type="AlphaFoldDB" id="A0A135V902"/>
<evidence type="ECO:0000313" key="3">
    <source>
        <dbReference type="EMBL" id="KXH69176.1"/>
    </source>
</evidence>
<feature type="compositionally biased region" description="Low complexity" evidence="2">
    <location>
        <begin position="442"/>
        <end position="455"/>
    </location>
</feature>
<feature type="compositionally biased region" description="Polar residues" evidence="2">
    <location>
        <begin position="468"/>
        <end position="477"/>
    </location>
</feature>
<keyword evidence="1" id="KW-0175">Coiled coil</keyword>
<feature type="coiled-coil region" evidence="1">
    <location>
        <begin position="136"/>
        <end position="208"/>
    </location>
</feature>
<feature type="compositionally biased region" description="Polar residues" evidence="2">
    <location>
        <begin position="484"/>
        <end position="497"/>
    </location>
</feature>
<gene>
    <name evidence="3" type="ORF">CSAL01_06002</name>
</gene>
<dbReference type="Proteomes" id="UP000070121">
    <property type="component" value="Unassembled WGS sequence"/>
</dbReference>
<name>A0A135V902_9PEZI</name>
<keyword evidence="4" id="KW-1185">Reference proteome</keyword>
<evidence type="ECO:0000256" key="2">
    <source>
        <dbReference type="SAM" id="MobiDB-lite"/>
    </source>
</evidence>
<feature type="region of interest" description="Disordered" evidence="2">
    <location>
        <begin position="336"/>
        <end position="403"/>
    </location>
</feature>
<evidence type="ECO:0000313" key="4">
    <source>
        <dbReference type="Proteomes" id="UP000070121"/>
    </source>
</evidence>
<dbReference type="OrthoDB" id="4844977at2759"/>
<feature type="compositionally biased region" description="Low complexity" evidence="2">
    <location>
        <begin position="383"/>
        <end position="393"/>
    </location>
</feature>
<evidence type="ECO:0000256" key="1">
    <source>
        <dbReference type="SAM" id="Coils"/>
    </source>
</evidence>